<name>A0A679I6U2_9RHOO</name>
<accession>A0A679I6U2</accession>
<dbReference type="GO" id="GO:0003824">
    <property type="term" value="F:catalytic activity"/>
    <property type="evidence" value="ECO:0007669"/>
    <property type="project" value="InterPro"/>
</dbReference>
<dbReference type="PANTHER" id="PTHR14859:SF1">
    <property type="entry name" value="PGAP2-INTERACTING PROTEIN"/>
    <property type="match status" value="1"/>
</dbReference>
<dbReference type="OrthoDB" id="9793162at2"/>
<dbReference type="EMBL" id="AP022345">
    <property type="protein sequence ID" value="BBU68549.1"/>
    <property type="molecule type" value="Genomic_DNA"/>
</dbReference>
<protein>
    <submittedName>
        <fullName evidence="1">EEP domain-containing protein</fullName>
    </submittedName>
</protein>
<proteinExistence type="predicted"/>
<dbReference type="Gene3D" id="3.60.10.10">
    <property type="entry name" value="Endonuclease/exonuclease/phosphatase"/>
    <property type="match status" value="1"/>
</dbReference>
<dbReference type="Pfam" id="PF03372">
    <property type="entry name" value="Exo_endo_phos"/>
    <property type="match status" value="1"/>
</dbReference>
<sequence>MTDTLSLVTYNIHKGFSQFNRRLTVHDLRDRLRHLNPDLVFLQEVQGLHQQHAQKHANWPAQSQHEFLADSVWNATYGQNVLYDHGHHGNAILSRYPIETSHNQDVTHLSFERRGLLHTQIQWQGQIVHCVCAHLSLLARSRKWQMAALAEEIDRLVPHDQPLIIAGDFNDWRNHASEHLADRLHLTEVFDHLAGRPARSFPVALPMLRLDRIYVRGLKAVRADVHYGAGWSKISDHAALRCELVLTG</sequence>
<dbReference type="RefSeq" id="WP_162050668.1">
    <property type="nucleotide sequence ID" value="NZ_AP019011.1"/>
</dbReference>
<dbReference type="InterPro" id="IPR036691">
    <property type="entry name" value="Endo/exonu/phosph_ase_sf"/>
</dbReference>
<dbReference type="PANTHER" id="PTHR14859">
    <property type="entry name" value="CALCOFLUOR WHITE HYPERSENSITIVE PROTEIN PRECURSOR"/>
    <property type="match status" value="1"/>
</dbReference>
<dbReference type="AlphaFoldDB" id="A0A679I6U2"/>
<keyword evidence="2" id="KW-1185">Reference proteome</keyword>
<dbReference type="InterPro" id="IPR005135">
    <property type="entry name" value="Endo/exonuclease/phosphatase"/>
</dbReference>
<dbReference type="GO" id="GO:0006506">
    <property type="term" value="P:GPI anchor biosynthetic process"/>
    <property type="evidence" value="ECO:0007669"/>
    <property type="project" value="TreeGrafter"/>
</dbReference>
<gene>
    <name evidence="1" type="primary">ybhP</name>
    <name evidence="1" type="ORF">ICHIAU1_08320</name>
</gene>
<evidence type="ECO:0000313" key="2">
    <source>
        <dbReference type="Proteomes" id="UP000463961"/>
    </source>
</evidence>
<dbReference type="Proteomes" id="UP000463961">
    <property type="component" value="Chromosome"/>
</dbReference>
<dbReference type="GO" id="GO:0016020">
    <property type="term" value="C:membrane"/>
    <property type="evidence" value="ECO:0007669"/>
    <property type="project" value="GOC"/>
</dbReference>
<reference evidence="2" key="1">
    <citation type="submission" date="2020-01" db="EMBL/GenBank/DDBJ databases">
        <title>Phosphoaccumulans saitamaens gen. nov., sp. nov., a polyphosphate accumulating bacterium isolated from surface river water.</title>
        <authorList>
            <person name="Watanabe K."/>
            <person name="Suda W."/>
        </authorList>
    </citation>
    <scope>NUCLEOTIDE SEQUENCE [LARGE SCALE GENOMIC DNA]</scope>
    <source>
        <strain evidence="2">ICHIAU1</strain>
    </source>
</reference>
<dbReference type="SUPFAM" id="SSF56219">
    <property type="entry name" value="DNase I-like"/>
    <property type="match status" value="1"/>
</dbReference>
<organism evidence="1 2">
    <name type="scientific">Fluviibacter phosphoraccumulans</name>
    <dbReference type="NCBI Taxonomy" id="1751046"/>
    <lineage>
        <taxon>Bacteria</taxon>
        <taxon>Pseudomonadati</taxon>
        <taxon>Pseudomonadota</taxon>
        <taxon>Betaproteobacteria</taxon>
        <taxon>Rhodocyclales</taxon>
        <taxon>Fluviibacteraceae</taxon>
        <taxon>Fluviibacter</taxon>
    </lineage>
</organism>
<dbReference type="InterPro" id="IPR051916">
    <property type="entry name" value="GPI-anchor_lipid_remodeler"/>
</dbReference>
<evidence type="ECO:0000313" key="1">
    <source>
        <dbReference type="EMBL" id="BBU68549.1"/>
    </source>
</evidence>